<dbReference type="Pfam" id="PF21368">
    <property type="entry name" value="AI2M-like_HNH"/>
    <property type="match status" value="1"/>
</dbReference>
<evidence type="ECO:0000313" key="2">
    <source>
        <dbReference type="EMBL" id="MFC5244669.1"/>
    </source>
</evidence>
<evidence type="ECO:0000313" key="3">
    <source>
        <dbReference type="Proteomes" id="UP001596035"/>
    </source>
</evidence>
<name>A0ABW0E501_9ACTN</name>
<dbReference type="Proteomes" id="UP001596035">
    <property type="component" value="Unassembled WGS sequence"/>
</dbReference>
<reference evidence="3" key="1">
    <citation type="journal article" date="2019" name="Int. J. Syst. Evol. Microbiol.">
        <title>The Global Catalogue of Microorganisms (GCM) 10K type strain sequencing project: providing services to taxonomists for standard genome sequencing and annotation.</title>
        <authorList>
            <consortium name="The Broad Institute Genomics Platform"/>
            <consortium name="The Broad Institute Genome Sequencing Center for Infectious Disease"/>
            <person name="Wu L."/>
            <person name="Ma J."/>
        </authorList>
    </citation>
    <scope>NUCLEOTIDE SEQUENCE [LARGE SCALE GENOMIC DNA]</scope>
    <source>
        <strain evidence="3">CGMCC 4.7131</strain>
    </source>
</reference>
<protein>
    <recommendedName>
        <fullName evidence="1">AI2M/AI1M-like HNH endonuclease domain-containing protein</fullName>
    </recommendedName>
</protein>
<evidence type="ECO:0000259" key="1">
    <source>
        <dbReference type="Pfam" id="PF21368"/>
    </source>
</evidence>
<gene>
    <name evidence="2" type="ORF">ACFPWV_32965</name>
</gene>
<keyword evidence="3" id="KW-1185">Reference proteome</keyword>
<sequence>MPAADLSCSFSPPARPVVARFGGIPLQRQRATELADRGPVRVDYPQKELIARLLADTCEICGSKGNAQVHQVCALTDLAHAGWQPSDWARVMLHRRRKTVVACDICHDRIHSERPARPFTQ</sequence>
<feature type="domain" description="AI2M/AI1M-like HNH endonuclease" evidence="1">
    <location>
        <begin position="58"/>
        <end position="107"/>
    </location>
</feature>
<comment type="caution">
    <text evidence="2">The sequence shown here is derived from an EMBL/GenBank/DDBJ whole genome shotgun (WGS) entry which is preliminary data.</text>
</comment>
<dbReference type="RefSeq" id="WP_344563223.1">
    <property type="nucleotide sequence ID" value="NZ_BAAATG010000029.1"/>
</dbReference>
<dbReference type="InterPro" id="IPR049030">
    <property type="entry name" value="AI2M-like_HNH"/>
</dbReference>
<dbReference type="EMBL" id="JBHSKN010000031">
    <property type="protein sequence ID" value="MFC5244669.1"/>
    <property type="molecule type" value="Genomic_DNA"/>
</dbReference>
<proteinExistence type="predicted"/>
<organism evidence="2 3">
    <name type="scientific">Streptomyces atrovirens</name>
    <dbReference type="NCBI Taxonomy" id="285556"/>
    <lineage>
        <taxon>Bacteria</taxon>
        <taxon>Bacillati</taxon>
        <taxon>Actinomycetota</taxon>
        <taxon>Actinomycetes</taxon>
        <taxon>Kitasatosporales</taxon>
        <taxon>Streptomycetaceae</taxon>
        <taxon>Streptomyces</taxon>
    </lineage>
</organism>
<accession>A0ABW0E501</accession>